<dbReference type="Proteomes" id="UP000430634">
    <property type="component" value="Unassembled WGS sequence"/>
</dbReference>
<feature type="non-terminal residue" evidence="2">
    <location>
        <position position="181"/>
    </location>
</feature>
<dbReference type="InterPro" id="IPR011990">
    <property type="entry name" value="TPR-like_helical_dom_sf"/>
</dbReference>
<evidence type="ECO:0000313" key="2">
    <source>
        <dbReference type="EMBL" id="MTV52035.1"/>
    </source>
</evidence>
<feature type="signal peptide" evidence="1">
    <location>
        <begin position="1"/>
        <end position="20"/>
    </location>
</feature>
<dbReference type="Gene3D" id="1.25.40.10">
    <property type="entry name" value="Tetratricopeptide repeat domain"/>
    <property type="match status" value="1"/>
</dbReference>
<sequence length="181" mass="19173">MKYRLSWLALALASAAFGCAAEPYRPRSGSEVVTTVARRAEAPELAQLRRRLAASPRDLDTALALARRYIALGRAETDPRYFGHAQAALAPWWPRADAPPAVRLLRAMLLQSGHQFGAALADLEAVTISQPANAQAWLTQAVVQSVRGDAEGAIASCARLAPLAEQLAAFTCLAAAGVNTA</sequence>
<evidence type="ECO:0008006" key="4">
    <source>
        <dbReference type="Google" id="ProtNLM"/>
    </source>
</evidence>
<dbReference type="EMBL" id="WNKZ01000007">
    <property type="protein sequence ID" value="MTV52035.1"/>
    <property type="molecule type" value="Genomic_DNA"/>
</dbReference>
<feature type="chain" id="PRO_5026065378" description="Tetratricopeptide repeat protein" evidence="1">
    <location>
        <begin position="21"/>
        <end position="181"/>
    </location>
</feature>
<proteinExistence type="predicted"/>
<dbReference type="PROSITE" id="PS51257">
    <property type="entry name" value="PROKAR_LIPOPROTEIN"/>
    <property type="match status" value="1"/>
</dbReference>
<gene>
    <name evidence="2" type="ORF">GM672_04720</name>
</gene>
<reference evidence="2 3" key="1">
    <citation type="submission" date="2019-11" db="EMBL/GenBank/DDBJ databases">
        <title>Type strains purchased from KCTC, JCM and DSMZ.</title>
        <authorList>
            <person name="Lu H."/>
        </authorList>
    </citation>
    <scope>NUCLEOTIDE SEQUENCE [LARGE SCALE GENOMIC DNA]</scope>
    <source>
        <strain evidence="2 3">KCTC 52429</strain>
    </source>
</reference>
<keyword evidence="1" id="KW-0732">Signal</keyword>
<dbReference type="AlphaFoldDB" id="A0A6I3STT8"/>
<protein>
    <recommendedName>
        <fullName evidence="4">Tetratricopeptide repeat protein</fullName>
    </recommendedName>
</protein>
<accession>A0A6I3STT8</accession>
<evidence type="ECO:0000256" key="1">
    <source>
        <dbReference type="SAM" id="SignalP"/>
    </source>
</evidence>
<dbReference type="SUPFAM" id="SSF48452">
    <property type="entry name" value="TPR-like"/>
    <property type="match status" value="1"/>
</dbReference>
<name>A0A6I3STT8_9BURK</name>
<evidence type="ECO:0000313" key="3">
    <source>
        <dbReference type="Proteomes" id="UP000430634"/>
    </source>
</evidence>
<comment type="caution">
    <text evidence="2">The sequence shown here is derived from an EMBL/GenBank/DDBJ whole genome shotgun (WGS) entry which is preliminary data.</text>
</comment>
<organism evidence="2 3">
    <name type="scientific">Pseudoduganella buxea</name>
    <dbReference type="NCBI Taxonomy" id="1949069"/>
    <lineage>
        <taxon>Bacteria</taxon>
        <taxon>Pseudomonadati</taxon>
        <taxon>Pseudomonadota</taxon>
        <taxon>Betaproteobacteria</taxon>
        <taxon>Burkholderiales</taxon>
        <taxon>Oxalobacteraceae</taxon>
        <taxon>Telluria group</taxon>
        <taxon>Pseudoduganella</taxon>
    </lineage>
</organism>